<evidence type="ECO:0000256" key="3">
    <source>
        <dbReference type="ARBA" id="ARBA00022833"/>
    </source>
</evidence>
<dbReference type="EMBL" id="JARJLG010000004">
    <property type="protein sequence ID" value="KAJ7781774.1"/>
    <property type="molecule type" value="Genomic_DNA"/>
</dbReference>
<dbReference type="PROSITE" id="PS01360">
    <property type="entry name" value="ZF_MYND_1"/>
    <property type="match status" value="1"/>
</dbReference>
<dbReference type="GO" id="GO:0008270">
    <property type="term" value="F:zinc ion binding"/>
    <property type="evidence" value="ECO:0007669"/>
    <property type="project" value="UniProtKB-KW"/>
</dbReference>
<comment type="caution">
    <text evidence="6">The sequence shown here is derived from an EMBL/GenBank/DDBJ whole genome shotgun (WGS) entry which is preliminary data.</text>
</comment>
<keyword evidence="7" id="KW-1185">Reference proteome</keyword>
<protein>
    <recommendedName>
        <fullName evidence="5">MYND-type domain-containing protein</fullName>
    </recommendedName>
</protein>
<accession>A0AAD7KAI7</accession>
<evidence type="ECO:0000313" key="6">
    <source>
        <dbReference type="EMBL" id="KAJ7781774.1"/>
    </source>
</evidence>
<feature type="domain" description="MYND-type" evidence="5">
    <location>
        <begin position="9"/>
        <end position="57"/>
    </location>
</feature>
<organism evidence="6 7">
    <name type="scientific">Mycena maculata</name>
    <dbReference type="NCBI Taxonomy" id="230809"/>
    <lineage>
        <taxon>Eukaryota</taxon>
        <taxon>Fungi</taxon>
        <taxon>Dikarya</taxon>
        <taxon>Basidiomycota</taxon>
        <taxon>Agaricomycotina</taxon>
        <taxon>Agaricomycetes</taxon>
        <taxon>Agaricomycetidae</taxon>
        <taxon>Agaricales</taxon>
        <taxon>Marasmiineae</taxon>
        <taxon>Mycenaceae</taxon>
        <taxon>Mycena</taxon>
    </lineage>
</organism>
<dbReference type="Pfam" id="PF01753">
    <property type="entry name" value="zf-MYND"/>
    <property type="match status" value="1"/>
</dbReference>
<dbReference type="InterPro" id="IPR058527">
    <property type="entry name" value="DUF8214"/>
</dbReference>
<evidence type="ECO:0000259" key="5">
    <source>
        <dbReference type="PROSITE" id="PS50865"/>
    </source>
</evidence>
<dbReference type="SUPFAM" id="SSF144232">
    <property type="entry name" value="HIT/MYND zinc finger-like"/>
    <property type="match status" value="1"/>
</dbReference>
<evidence type="ECO:0000256" key="2">
    <source>
        <dbReference type="ARBA" id="ARBA00022771"/>
    </source>
</evidence>
<dbReference type="Proteomes" id="UP001215280">
    <property type="component" value="Unassembled WGS sequence"/>
</dbReference>
<sequence>MPPPTTRSLKSCNNPSCSDFGVVHRGDSLLKCGGCKTATYCNKDCQRAHWSVHKQFCKVWAQTAAANGEGVRDIKKKMNEFMWLVRGCPDYTDVLFQRYISMLREGSSGCVEFLFETFEELDEAIRVLKSLPVIGEDVFRASPHSPDHLEHPNGIRITLRNRTAKRERMFVKAVDEKMAFVGSEGETRPNLLNMLSIVDGNEKMMVLCVTQRLEGTFTTHSYEFLFKDLSWYPENASPPSRLAIEGPDDSRPVRRKISFDMD</sequence>
<dbReference type="Pfam" id="PF26646">
    <property type="entry name" value="DUF8214"/>
    <property type="match status" value="1"/>
</dbReference>
<evidence type="ECO:0000256" key="1">
    <source>
        <dbReference type="ARBA" id="ARBA00022723"/>
    </source>
</evidence>
<keyword evidence="2 4" id="KW-0863">Zinc-finger</keyword>
<reference evidence="6" key="1">
    <citation type="submission" date="2023-03" db="EMBL/GenBank/DDBJ databases">
        <title>Massive genome expansion in bonnet fungi (Mycena s.s.) driven by repeated elements and novel gene families across ecological guilds.</title>
        <authorList>
            <consortium name="Lawrence Berkeley National Laboratory"/>
            <person name="Harder C.B."/>
            <person name="Miyauchi S."/>
            <person name="Viragh M."/>
            <person name="Kuo A."/>
            <person name="Thoen E."/>
            <person name="Andreopoulos B."/>
            <person name="Lu D."/>
            <person name="Skrede I."/>
            <person name="Drula E."/>
            <person name="Henrissat B."/>
            <person name="Morin E."/>
            <person name="Kohler A."/>
            <person name="Barry K."/>
            <person name="LaButti K."/>
            <person name="Morin E."/>
            <person name="Salamov A."/>
            <person name="Lipzen A."/>
            <person name="Mereny Z."/>
            <person name="Hegedus B."/>
            <person name="Baldrian P."/>
            <person name="Stursova M."/>
            <person name="Weitz H."/>
            <person name="Taylor A."/>
            <person name="Grigoriev I.V."/>
            <person name="Nagy L.G."/>
            <person name="Martin F."/>
            <person name="Kauserud H."/>
        </authorList>
    </citation>
    <scope>NUCLEOTIDE SEQUENCE</scope>
    <source>
        <strain evidence="6">CBHHK188m</strain>
    </source>
</reference>
<keyword evidence="1" id="KW-0479">Metal-binding</keyword>
<name>A0AAD7KAI7_9AGAR</name>
<dbReference type="InterPro" id="IPR002893">
    <property type="entry name" value="Znf_MYND"/>
</dbReference>
<evidence type="ECO:0000313" key="7">
    <source>
        <dbReference type="Proteomes" id="UP001215280"/>
    </source>
</evidence>
<gene>
    <name evidence="6" type="ORF">DFH07DRAFT_791465</name>
</gene>
<dbReference type="PROSITE" id="PS50865">
    <property type="entry name" value="ZF_MYND_2"/>
    <property type="match status" value="1"/>
</dbReference>
<dbReference type="AlphaFoldDB" id="A0AAD7KAI7"/>
<proteinExistence type="predicted"/>
<dbReference type="Gene3D" id="6.10.140.2220">
    <property type="match status" value="1"/>
</dbReference>
<evidence type="ECO:0000256" key="4">
    <source>
        <dbReference type="PROSITE-ProRule" id="PRU00134"/>
    </source>
</evidence>
<keyword evidence="3" id="KW-0862">Zinc</keyword>